<reference evidence="1" key="2">
    <citation type="journal article" date="2020" name="Nat. Commun.">
        <title>Large-scale genome sequencing of mycorrhizal fungi provides insights into the early evolution of symbiotic traits.</title>
        <authorList>
            <person name="Miyauchi S."/>
            <person name="Kiss E."/>
            <person name="Kuo A."/>
            <person name="Drula E."/>
            <person name="Kohler A."/>
            <person name="Sanchez-Garcia M."/>
            <person name="Morin E."/>
            <person name="Andreopoulos B."/>
            <person name="Barry K.W."/>
            <person name="Bonito G."/>
            <person name="Buee M."/>
            <person name="Carver A."/>
            <person name="Chen C."/>
            <person name="Cichocki N."/>
            <person name="Clum A."/>
            <person name="Culley D."/>
            <person name="Crous P.W."/>
            <person name="Fauchery L."/>
            <person name="Girlanda M."/>
            <person name="Hayes R.D."/>
            <person name="Keri Z."/>
            <person name="LaButti K."/>
            <person name="Lipzen A."/>
            <person name="Lombard V."/>
            <person name="Magnuson J."/>
            <person name="Maillard F."/>
            <person name="Murat C."/>
            <person name="Nolan M."/>
            <person name="Ohm R.A."/>
            <person name="Pangilinan J."/>
            <person name="Pereira M.F."/>
            <person name="Perotto S."/>
            <person name="Peter M."/>
            <person name="Pfister S."/>
            <person name="Riley R."/>
            <person name="Sitrit Y."/>
            <person name="Stielow J.B."/>
            <person name="Szollosi G."/>
            <person name="Zifcakova L."/>
            <person name="Stursova M."/>
            <person name="Spatafora J.W."/>
            <person name="Tedersoo L."/>
            <person name="Vaario L.M."/>
            <person name="Yamada A."/>
            <person name="Yan M."/>
            <person name="Wang P."/>
            <person name="Xu J."/>
            <person name="Bruns T."/>
            <person name="Baldrian P."/>
            <person name="Vilgalys R."/>
            <person name="Dunand C."/>
            <person name="Henrissat B."/>
            <person name="Grigoriev I.V."/>
            <person name="Hibbett D."/>
            <person name="Nagy L.G."/>
            <person name="Martin F.M."/>
        </authorList>
    </citation>
    <scope>NUCLEOTIDE SEQUENCE</scope>
    <source>
        <strain evidence="1">P2</strain>
    </source>
</reference>
<gene>
    <name evidence="1" type="ORF">BDM02DRAFT_3123977</name>
</gene>
<name>A0ACB6YZU7_THEGA</name>
<keyword evidence="2" id="KW-1185">Reference proteome</keyword>
<sequence>MSSRKRRLTESGGTSGSNSDQSQSQRSRESRTSHRFSSTSRKNPLIGSLPSSLHLAGSPPLSSIMSNLKTSRILNPSWTGSGKTSQRSALKEIEGRAQELLARGMAAQFLDKDSGEVARLVERLREAITHYQVSGKCFVATNRTDIGGQILQQQAIYDKIVNLSSSLDALLELHKVTHFNKLVTMFADTWIEITGGEKQVGLRDGAVGSAVLRGG</sequence>
<protein>
    <submittedName>
        <fullName evidence="1">Uncharacterized protein</fullName>
    </submittedName>
</protein>
<proteinExistence type="predicted"/>
<evidence type="ECO:0000313" key="2">
    <source>
        <dbReference type="Proteomes" id="UP000886501"/>
    </source>
</evidence>
<accession>A0ACB6YZU7</accession>
<comment type="caution">
    <text evidence="1">The sequence shown here is derived from an EMBL/GenBank/DDBJ whole genome shotgun (WGS) entry which is preliminary data.</text>
</comment>
<dbReference type="EMBL" id="MU118309">
    <property type="protein sequence ID" value="KAF9642970.1"/>
    <property type="molecule type" value="Genomic_DNA"/>
</dbReference>
<reference evidence="1" key="1">
    <citation type="submission" date="2019-10" db="EMBL/GenBank/DDBJ databases">
        <authorList>
            <consortium name="DOE Joint Genome Institute"/>
            <person name="Kuo A."/>
            <person name="Miyauchi S."/>
            <person name="Kiss E."/>
            <person name="Drula E."/>
            <person name="Kohler A."/>
            <person name="Sanchez-Garcia M."/>
            <person name="Andreopoulos B."/>
            <person name="Barry K.W."/>
            <person name="Bonito G."/>
            <person name="Buee M."/>
            <person name="Carver A."/>
            <person name="Chen C."/>
            <person name="Cichocki N."/>
            <person name="Clum A."/>
            <person name="Culley D."/>
            <person name="Crous P.W."/>
            <person name="Fauchery L."/>
            <person name="Girlanda M."/>
            <person name="Hayes R."/>
            <person name="Keri Z."/>
            <person name="Labutti K."/>
            <person name="Lipzen A."/>
            <person name="Lombard V."/>
            <person name="Magnuson J."/>
            <person name="Maillard F."/>
            <person name="Morin E."/>
            <person name="Murat C."/>
            <person name="Nolan M."/>
            <person name="Ohm R."/>
            <person name="Pangilinan J."/>
            <person name="Pereira M."/>
            <person name="Perotto S."/>
            <person name="Peter M."/>
            <person name="Riley R."/>
            <person name="Sitrit Y."/>
            <person name="Stielow B."/>
            <person name="Szollosi G."/>
            <person name="Zifcakova L."/>
            <person name="Stursova M."/>
            <person name="Spatafora J.W."/>
            <person name="Tedersoo L."/>
            <person name="Vaario L.-M."/>
            <person name="Yamada A."/>
            <person name="Yan M."/>
            <person name="Wang P."/>
            <person name="Xu J."/>
            <person name="Bruns T."/>
            <person name="Baldrian P."/>
            <person name="Vilgalys R."/>
            <person name="Henrissat B."/>
            <person name="Grigoriev I.V."/>
            <person name="Hibbett D."/>
            <person name="Nagy L.G."/>
            <person name="Martin F.M."/>
        </authorList>
    </citation>
    <scope>NUCLEOTIDE SEQUENCE</scope>
    <source>
        <strain evidence="1">P2</strain>
    </source>
</reference>
<feature type="non-terminal residue" evidence="1">
    <location>
        <position position="215"/>
    </location>
</feature>
<dbReference type="Proteomes" id="UP000886501">
    <property type="component" value="Unassembled WGS sequence"/>
</dbReference>
<organism evidence="1 2">
    <name type="scientific">Thelephora ganbajun</name>
    <name type="common">Ganba fungus</name>
    <dbReference type="NCBI Taxonomy" id="370292"/>
    <lineage>
        <taxon>Eukaryota</taxon>
        <taxon>Fungi</taxon>
        <taxon>Dikarya</taxon>
        <taxon>Basidiomycota</taxon>
        <taxon>Agaricomycotina</taxon>
        <taxon>Agaricomycetes</taxon>
        <taxon>Thelephorales</taxon>
        <taxon>Thelephoraceae</taxon>
        <taxon>Thelephora</taxon>
    </lineage>
</organism>
<evidence type="ECO:0000313" key="1">
    <source>
        <dbReference type="EMBL" id="KAF9642970.1"/>
    </source>
</evidence>